<keyword evidence="6 11" id="KW-0812">Transmembrane</keyword>
<evidence type="ECO:0000256" key="11">
    <source>
        <dbReference type="SAM" id="Phobius"/>
    </source>
</evidence>
<dbReference type="Gene3D" id="3.40.50.300">
    <property type="entry name" value="P-loop containing nucleotide triphosphate hydrolases"/>
    <property type="match status" value="1"/>
</dbReference>
<protein>
    <submittedName>
        <fullName evidence="14">ABC transporter permease</fullName>
    </submittedName>
</protein>
<name>A0A1W9HYL7_9HYPH</name>
<keyword evidence="4" id="KW-1003">Cell membrane</keyword>
<dbReference type="FunFam" id="3.40.50.300:FF:000221">
    <property type="entry name" value="Multidrug ABC transporter ATP-binding protein"/>
    <property type="match status" value="1"/>
</dbReference>
<dbReference type="SUPFAM" id="SSF90123">
    <property type="entry name" value="ABC transporter transmembrane region"/>
    <property type="match status" value="1"/>
</dbReference>
<organism evidence="14 15">
    <name type="scientific">Candidatus Raskinella chloraquaticus</name>
    <dbReference type="NCBI Taxonomy" id="1951219"/>
    <lineage>
        <taxon>Bacteria</taxon>
        <taxon>Pseudomonadati</taxon>
        <taxon>Pseudomonadota</taxon>
        <taxon>Alphaproteobacteria</taxon>
        <taxon>Hyphomicrobiales</taxon>
        <taxon>Phreatobacteraceae</taxon>
        <taxon>Candidatus Raskinella</taxon>
    </lineage>
</organism>
<dbReference type="Gene3D" id="1.20.1560.10">
    <property type="entry name" value="ABC transporter type 1, transmembrane domain"/>
    <property type="match status" value="1"/>
</dbReference>
<dbReference type="RefSeq" id="WP_376802297.1">
    <property type="nucleotide sequence ID" value="NZ_DBNB01000034.1"/>
</dbReference>
<feature type="domain" description="ABC transporter" evidence="12">
    <location>
        <begin position="346"/>
        <end position="580"/>
    </location>
</feature>
<dbReference type="InterPro" id="IPR003593">
    <property type="entry name" value="AAA+_ATPase"/>
</dbReference>
<feature type="transmembrane region" description="Helical" evidence="11">
    <location>
        <begin position="26"/>
        <end position="47"/>
    </location>
</feature>
<dbReference type="InterPro" id="IPR036640">
    <property type="entry name" value="ABC1_TM_sf"/>
</dbReference>
<evidence type="ECO:0000313" key="15">
    <source>
        <dbReference type="Proteomes" id="UP000192872"/>
    </source>
</evidence>
<keyword evidence="10 11" id="KW-0472">Membrane</keyword>
<dbReference type="PANTHER" id="PTHR43394:SF1">
    <property type="entry name" value="ATP-BINDING CASSETTE SUB-FAMILY B MEMBER 10, MITOCHONDRIAL"/>
    <property type="match status" value="1"/>
</dbReference>
<evidence type="ECO:0000313" key="14">
    <source>
        <dbReference type="EMBL" id="OQW52341.1"/>
    </source>
</evidence>
<evidence type="ECO:0000259" key="12">
    <source>
        <dbReference type="PROSITE" id="PS50893"/>
    </source>
</evidence>
<comment type="subcellular location">
    <subcellularLocation>
        <location evidence="1">Cell membrane</location>
        <topology evidence="1">Multi-pass membrane protein</topology>
    </subcellularLocation>
</comment>
<comment type="similarity">
    <text evidence="2">Belongs to the ABC transporter superfamily.</text>
</comment>
<dbReference type="Proteomes" id="UP000192872">
    <property type="component" value="Unassembled WGS sequence"/>
</dbReference>
<dbReference type="Pfam" id="PF00664">
    <property type="entry name" value="ABC_membrane"/>
    <property type="match status" value="1"/>
</dbReference>
<dbReference type="Pfam" id="PF00005">
    <property type="entry name" value="ABC_tran"/>
    <property type="match status" value="1"/>
</dbReference>
<dbReference type="EMBL" id="LWDL01000013">
    <property type="protein sequence ID" value="OQW52341.1"/>
    <property type="molecule type" value="Genomic_DNA"/>
</dbReference>
<dbReference type="GO" id="GO:0005524">
    <property type="term" value="F:ATP binding"/>
    <property type="evidence" value="ECO:0007669"/>
    <property type="project" value="UniProtKB-KW"/>
</dbReference>
<dbReference type="GO" id="GO:0005886">
    <property type="term" value="C:plasma membrane"/>
    <property type="evidence" value="ECO:0007669"/>
    <property type="project" value="UniProtKB-SubCell"/>
</dbReference>
<feature type="domain" description="ABC transmembrane type-1" evidence="13">
    <location>
        <begin position="31"/>
        <end position="312"/>
    </location>
</feature>
<keyword evidence="3" id="KW-0813">Transport</keyword>
<dbReference type="CDD" id="cd18552">
    <property type="entry name" value="ABC_6TM_MsbA_like"/>
    <property type="match status" value="1"/>
</dbReference>
<evidence type="ECO:0000256" key="9">
    <source>
        <dbReference type="ARBA" id="ARBA00022989"/>
    </source>
</evidence>
<feature type="transmembrane region" description="Helical" evidence="11">
    <location>
        <begin position="59"/>
        <end position="77"/>
    </location>
</feature>
<feature type="transmembrane region" description="Helical" evidence="11">
    <location>
        <begin position="171"/>
        <end position="188"/>
    </location>
</feature>
<proteinExistence type="inferred from homology"/>
<dbReference type="InterPro" id="IPR017871">
    <property type="entry name" value="ABC_transporter-like_CS"/>
</dbReference>
<sequence length="585" mass="62370">MTPTAADKASPTAPLRRLWHGWLKPYSGWIALNLVAIAGVAASTSGYPLLINWAFERVAVADASALLFTPLWVIMLTSGKGISLYAHNALTNLVASRVVRDLQIAMFGHLIRADLLDLRHEGTNALTQRFSTDLVFVQNAVSRTITSLVRDVLMIIGLVGAMFWLDWQLSLVGLLILPIAAWPVAEIGRRLRRTARRTQERMGEMAGIIGESLSGARMVKTYQLEDYVDHRARDSFEALHHLRVSAANQFGRVEPILEALGGFAVAGILILIGWRLSSGGSTIGQFTGFVSALLIAAQPMRSLGSINAVLQEGSAALDRIFQLIDRPPAITDAPGARPLAISDGRLVFSAVSHRFADNTQALDDVSFAVPGGTTLALVGRSGAGKSTIFNLIPRLYDASAGSITIDGQAVMAVTLASLRSQIALVSQDAVIFDDTIAANIAFGRPGAAMADIEAAARAAAAHDFIMASSQGYQTPLGEGGARLSGGERQRLALARAILKDAPILLLDEATSALDAASEQLVQDALKKLTAGRTTLIIAHRLATIRDADAIVVLDEGRVVESGTHETLLAADGAYAAFHRLQFRID</sequence>
<gene>
    <name evidence="14" type="ORF">A4S15_08165</name>
</gene>
<dbReference type="InterPro" id="IPR011527">
    <property type="entry name" value="ABC1_TM_dom"/>
</dbReference>
<dbReference type="InterPro" id="IPR027417">
    <property type="entry name" value="P-loop_NTPase"/>
</dbReference>
<dbReference type="PANTHER" id="PTHR43394">
    <property type="entry name" value="ATP-DEPENDENT PERMEASE MDL1, MITOCHONDRIAL"/>
    <property type="match status" value="1"/>
</dbReference>
<dbReference type="GO" id="GO:0016887">
    <property type="term" value="F:ATP hydrolysis activity"/>
    <property type="evidence" value="ECO:0007669"/>
    <property type="project" value="InterPro"/>
</dbReference>
<dbReference type="InterPro" id="IPR039421">
    <property type="entry name" value="Type_1_exporter"/>
</dbReference>
<dbReference type="STRING" id="1827387.A4S15_08165"/>
<dbReference type="GO" id="GO:0015421">
    <property type="term" value="F:ABC-type oligopeptide transporter activity"/>
    <property type="evidence" value="ECO:0007669"/>
    <property type="project" value="TreeGrafter"/>
</dbReference>
<dbReference type="PROSITE" id="PS50893">
    <property type="entry name" value="ABC_TRANSPORTER_2"/>
    <property type="match status" value="1"/>
</dbReference>
<keyword evidence="5" id="KW-0762">Sugar transport</keyword>
<keyword evidence="9 11" id="KW-1133">Transmembrane helix</keyword>
<evidence type="ECO:0000256" key="1">
    <source>
        <dbReference type="ARBA" id="ARBA00004651"/>
    </source>
</evidence>
<dbReference type="SUPFAM" id="SSF52540">
    <property type="entry name" value="P-loop containing nucleoside triphosphate hydrolases"/>
    <property type="match status" value="1"/>
</dbReference>
<accession>A0A1W9HYL7</accession>
<dbReference type="InterPro" id="IPR003439">
    <property type="entry name" value="ABC_transporter-like_ATP-bd"/>
</dbReference>
<evidence type="ECO:0000256" key="5">
    <source>
        <dbReference type="ARBA" id="ARBA00022597"/>
    </source>
</evidence>
<evidence type="ECO:0000256" key="7">
    <source>
        <dbReference type="ARBA" id="ARBA00022741"/>
    </source>
</evidence>
<keyword evidence="7" id="KW-0547">Nucleotide-binding</keyword>
<feature type="transmembrane region" description="Helical" evidence="11">
    <location>
        <begin position="256"/>
        <end position="274"/>
    </location>
</feature>
<dbReference type="AlphaFoldDB" id="A0A1W9HYL7"/>
<evidence type="ECO:0000256" key="6">
    <source>
        <dbReference type="ARBA" id="ARBA00022692"/>
    </source>
</evidence>
<evidence type="ECO:0000256" key="3">
    <source>
        <dbReference type="ARBA" id="ARBA00022448"/>
    </source>
</evidence>
<evidence type="ECO:0000256" key="8">
    <source>
        <dbReference type="ARBA" id="ARBA00022840"/>
    </source>
</evidence>
<dbReference type="SMART" id="SM00382">
    <property type="entry name" value="AAA"/>
    <property type="match status" value="1"/>
</dbReference>
<evidence type="ECO:0000259" key="13">
    <source>
        <dbReference type="PROSITE" id="PS50929"/>
    </source>
</evidence>
<reference evidence="14 15" key="1">
    <citation type="journal article" date="2017" name="Water Res.">
        <title>Comammox in drinking water systems.</title>
        <authorList>
            <person name="Wang Y."/>
            <person name="Ma L."/>
            <person name="Mao Y."/>
            <person name="Jiang X."/>
            <person name="Xia Y."/>
            <person name="Yu K."/>
            <person name="Li B."/>
            <person name="Zhang T."/>
        </authorList>
    </citation>
    <scope>NUCLEOTIDE SEQUENCE [LARGE SCALE GENOMIC DNA]</scope>
    <source>
        <strain evidence="14">SG_bin8</strain>
    </source>
</reference>
<evidence type="ECO:0000256" key="4">
    <source>
        <dbReference type="ARBA" id="ARBA00022475"/>
    </source>
</evidence>
<comment type="caution">
    <text evidence="14">The sequence shown here is derived from an EMBL/GenBank/DDBJ whole genome shotgun (WGS) entry which is preliminary data.</text>
</comment>
<evidence type="ECO:0000256" key="2">
    <source>
        <dbReference type="ARBA" id="ARBA00005417"/>
    </source>
</evidence>
<dbReference type="PROSITE" id="PS50929">
    <property type="entry name" value="ABC_TM1F"/>
    <property type="match status" value="1"/>
</dbReference>
<keyword evidence="8" id="KW-0067">ATP-binding</keyword>
<evidence type="ECO:0000256" key="10">
    <source>
        <dbReference type="ARBA" id="ARBA00023136"/>
    </source>
</evidence>
<dbReference type="PROSITE" id="PS00211">
    <property type="entry name" value="ABC_TRANSPORTER_1"/>
    <property type="match status" value="1"/>
</dbReference>